<evidence type="ECO:0000256" key="1">
    <source>
        <dbReference type="ARBA" id="ARBA00022898"/>
    </source>
</evidence>
<dbReference type="GO" id="GO:0008483">
    <property type="term" value="F:transaminase activity"/>
    <property type="evidence" value="ECO:0007669"/>
    <property type="project" value="TreeGrafter"/>
</dbReference>
<proteinExistence type="inferred from homology"/>
<dbReference type="PANTHER" id="PTHR30244:SF36">
    <property type="entry name" value="3-OXO-GLUCOSE-6-PHOSPHATE:GLUTAMATE AMINOTRANSFERASE"/>
    <property type="match status" value="1"/>
</dbReference>
<dbReference type="Gene3D" id="3.40.640.10">
    <property type="entry name" value="Type I PLP-dependent aspartate aminotransferase-like (Major domain)"/>
    <property type="match status" value="1"/>
</dbReference>
<dbReference type="RefSeq" id="WP_090257163.1">
    <property type="nucleotide sequence ID" value="NZ_FOIR01000001.1"/>
</dbReference>
<dbReference type="Gene3D" id="3.90.1150.10">
    <property type="entry name" value="Aspartate Aminotransferase, domain 1"/>
    <property type="match status" value="1"/>
</dbReference>
<dbReference type="Pfam" id="PF01041">
    <property type="entry name" value="DegT_DnrJ_EryC1"/>
    <property type="match status" value="1"/>
</dbReference>
<dbReference type="SUPFAM" id="SSF53383">
    <property type="entry name" value="PLP-dependent transferases"/>
    <property type="match status" value="1"/>
</dbReference>
<dbReference type="CDD" id="cd00616">
    <property type="entry name" value="AHBA_syn"/>
    <property type="match status" value="1"/>
</dbReference>
<dbReference type="STRING" id="1267423.SAMN05216290_0839"/>
<dbReference type="Proteomes" id="UP000199437">
    <property type="component" value="Unassembled WGS sequence"/>
</dbReference>
<dbReference type="OrthoDB" id="9804264at2"/>
<feature type="active site" description="Proton acceptor" evidence="3">
    <location>
        <position position="185"/>
    </location>
</feature>
<evidence type="ECO:0000313" key="6">
    <source>
        <dbReference type="EMBL" id="SEV94510.1"/>
    </source>
</evidence>
<keyword evidence="7" id="KW-1185">Reference proteome</keyword>
<feature type="modified residue" description="N6-(pyridoxal phosphate)lysine" evidence="4">
    <location>
        <position position="185"/>
    </location>
</feature>
<dbReference type="GeneID" id="99985577"/>
<organism evidence="6 7">
    <name type="scientific">Roseivirga pacifica</name>
    <dbReference type="NCBI Taxonomy" id="1267423"/>
    <lineage>
        <taxon>Bacteria</taxon>
        <taxon>Pseudomonadati</taxon>
        <taxon>Bacteroidota</taxon>
        <taxon>Cytophagia</taxon>
        <taxon>Cytophagales</taxon>
        <taxon>Roseivirgaceae</taxon>
        <taxon>Roseivirga</taxon>
    </lineage>
</organism>
<evidence type="ECO:0000256" key="5">
    <source>
        <dbReference type="RuleBase" id="RU004508"/>
    </source>
</evidence>
<evidence type="ECO:0000256" key="2">
    <source>
        <dbReference type="ARBA" id="ARBA00037999"/>
    </source>
</evidence>
<dbReference type="InterPro" id="IPR000653">
    <property type="entry name" value="DegT/StrS_aminotransferase"/>
</dbReference>
<evidence type="ECO:0000256" key="3">
    <source>
        <dbReference type="PIRSR" id="PIRSR000390-1"/>
    </source>
</evidence>
<dbReference type="PANTHER" id="PTHR30244">
    <property type="entry name" value="TRANSAMINASE"/>
    <property type="match status" value="1"/>
</dbReference>
<evidence type="ECO:0000256" key="4">
    <source>
        <dbReference type="PIRSR" id="PIRSR000390-2"/>
    </source>
</evidence>
<sequence length="365" mass="40579">MQVPFVDLSAIHKPLEKALKDLFSTVLEESYFVHGKQVSTFENAFAKAHHITHCQSTGNCTDALYIVLKALGIGPGDEILVPAMTWITDAETVSLLGAEPIFVDVDEFGLLNANLLEEKISPKTKAIIPVHLYGRMANMETVMQIAQRHDLKVIEDCAQSVFASHNGKLAGTFGHAAVYSFYPTKNLGALGDAGAILTNDKVLFEACRKLANHGALDKHNHEFPGTNSRMDTLQAAVLLLKLPYVQQWNEERLALAKNYDKAFASIKEIGIPECTDGHVFHVYAIQTKKRNELKSHLKSKGVQTQIHYPQALPFTKAYAYQNATPADFPRAYKLQQQGLSLPLFPGMTQEQQAYVIECVEEFYKC</sequence>
<gene>
    <name evidence="6" type="ORF">SAMN05216290_0839</name>
</gene>
<evidence type="ECO:0000313" key="7">
    <source>
        <dbReference type="Proteomes" id="UP000199437"/>
    </source>
</evidence>
<dbReference type="InterPro" id="IPR015422">
    <property type="entry name" value="PyrdxlP-dep_Trfase_small"/>
</dbReference>
<reference evidence="7" key="1">
    <citation type="submission" date="2016-10" db="EMBL/GenBank/DDBJ databases">
        <authorList>
            <person name="Varghese N."/>
            <person name="Submissions S."/>
        </authorList>
    </citation>
    <scope>NUCLEOTIDE SEQUENCE [LARGE SCALE GENOMIC DNA]</scope>
    <source>
        <strain evidence="7">CGMCC 1.12402</strain>
    </source>
</reference>
<dbReference type="AlphaFoldDB" id="A0A1I0N0A6"/>
<dbReference type="PIRSF" id="PIRSF000390">
    <property type="entry name" value="PLP_StrS"/>
    <property type="match status" value="1"/>
</dbReference>
<comment type="similarity">
    <text evidence="2 5">Belongs to the DegT/DnrJ/EryC1 family.</text>
</comment>
<accession>A0A1I0N0A6</accession>
<dbReference type="InterPro" id="IPR015424">
    <property type="entry name" value="PyrdxlP-dep_Trfase"/>
</dbReference>
<protein>
    <submittedName>
        <fullName evidence="6">dTDP-4-amino-4,6-dideoxygalactose transaminase</fullName>
    </submittedName>
</protein>
<dbReference type="GO" id="GO:0030170">
    <property type="term" value="F:pyridoxal phosphate binding"/>
    <property type="evidence" value="ECO:0007669"/>
    <property type="project" value="TreeGrafter"/>
</dbReference>
<dbReference type="GO" id="GO:0000271">
    <property type="term" value="P:polysaccharide biosynthetic process"/>
    <property type="evidence" value="ECO:0007669"/>
    <property type="project" value="TreeGrafter"/>
</dbReference>
<dbReference type="EMBL" id="FOIR01000001">
    <property type="protein sequence ID" value="SEV94510.1"/>
    <property type="molecule type" value="Genomic_DNA"/>
</dbReference>
<dbReference type="InterPro" id="IPR015421">
    <property type="entry name" value="PyrdxlP-dep_Trfase_major"/>
</dbReference>
<keyword evidence="1 4" id="KW-0663">Pyridoxal phosphate</keyword>
<name>A0A1I0N0A6_9BACT</name>